<accession>A0A9P4UTA1</accession>
<dbReference type="OrthoDB" id="7722975at2759"/>
<evidence type="ECO:0000259" key="4">
    <source>
        <dbReference type="Pfam" id="PF21953"/>
    </source>
</evidence>
<dbReference type="Gene3D" id="3.90.780.10">
    <property type="entry name" value="5'-Nucleotidase, C-terminal domain"/>
    <property type="match status" value="2"/>
</dbReference>
<dbReference type="GO" id="GO:0009166">
    <property type="term" value="P:nucleotide catabolic process"/>
    <property type="evidence" value="ECO:0007669"/>
    <property type="project" value="InterPro"/>
</dbReference>
<evidence type="ECO:0000259" key="3">
    <source>
        <dbReference type="Pfam" id="PF00149"/>
    </source>
</evidence>
<comment type="caution">
    <text evidence="5">The sequence shown here is derived from an EMBL/GenBank/DDBJ whole genome shotgun (WGS) entry which is preliminary data.</text>
</comment>
<sequence>MTSTFARIPLFLALLHLTTAEQPSAPSPIAAPLRELPWGQLNFLHTTDTHGWHGGHLQEAQYGADWGDYISFAHHLRTRADDDGSDLLLIDTGDRIEGNGLYDASNPKGKYTFDIFRHQQIDVITVGNHELYQQNSSENEYKYTVPNYKHSYIASNLDIHNPKTGDLEPLAARYRKFKTKNQGVGILAFGFLFNFHGNANNTAVQPVQETVKEKWFQDALREKDVDLFLVAGHVPVRDSEEYDLIYRAIRQVKWDTPIVFFGGHTHIRDYRKWEKKAQGIESGRYMETLGFLSMSGVRAGSKSEDIDATAAVKYERRYIDNNLFSLYHHSGKNESNFQTDIGKNVTRAIHDARKHLDLDHAFGCAPKDLWLSRVPYPSADSMLSWIEKEVLPDTFGNATKEPSIIITNSGALRFDIFKGPFTIDTTFLVSPFTSGFRMIRGVPYGAASQVLQLLNNEGPIPLKDLAALDTSTSGRIHDLLPPYIPASQMSRTNAPTHHGSHVQSIDSGAQVPLQPSVDPYKDPQLPGYTTSDDLGTDGDDTIHQAIQFYDSPNCMASTVNFDPVDKERAPETVDLVYNQFIQDWVILALRYLGASYEKKDTVSALDDKSMTDVVSDWVGDNWACEG</sequence>
<dbReference type="EMBL" id="MU003771">
    <property type="protein sequence ID" value="KAF2724516.1"/>
    <property type="molecule type" value="Genomic_DNA"/>
</dbReference>
<dbReference type="PIRSF" id="PIRSF017316">
    <property type="entry name" value="Pesterase_C1039"/>
    <property type="match status" value="1"/>
</dbReference>
<dbReference type="InterPro" id="IPR036907">
    <property type="entry name" value="5'-Nucleotdase_C_sf"/>
</dbReference>
<dbReference type="Pfam" id="PF21953">
    <property type="entry name" value="NadN_nucleosid_C"/>
    <property type="match status" value="1"/>
</dbReference>
<dbReference type="InterPro" id="IPR014485">
    <property type="entry name" value="Pesterase_C1039"/>
</dbReference>
<evidence type="ECO:0000313" key="6">
    <source>
        <dbReference type="Proteomes" id="UP000799441"/>
    </source>
</evidence>
<dbReference type="PANTHER" id="PTHR11575:SF43">
    <property type="entry name" value="SER_THR PROTEIN PHOSPHATASE FAMILY (AFU_ORTHOLOGUE AFUA_3G04160)"/>
    <property type="match status" value="1"/>
</dbReference>
<keyword evidence="2" id="KW-0732">Signal</keyword>
<feature type="chain" id="PRO_5040142298" description="Calcineurin-like phosphoesterase domain-containing protein" evidence="2">
    <location>
        <begin position="21"/>
        <end position="626"/>
    </location>
</feature>
<evidence type="ECO:0000256" key="2">
    <source>
        <dbReference type="SAM" id="SignalP"/>
    </source>
</evidence>
<feature type="region of interest" description="Disordered" evidence="1">
    <location>
        <begin position="510"/>
        <end position="540"/>
    </location>
</feature>
<dbReference type="InterPro" id="IPR029052">
    <property type="entry name" value="Metallo-depent_PP-like"/>
</dbReference>
<feature type="domain" description="Calcineurin-like phosphoesterase" evidence="3">
    <location>
        <begin position="42"/>
        <end position="267"/>
    </location>
</feature>
<dbReference type="SUPFAM" id="SSF56300">
    <property type="entry name" value="Metallo-dependent phosphatases"/>
    <property type="match status" value="1"/>
</dbReference>
<keyword evidence="6" id="KW-1185">Reference proteome</keyword>
<reference evidence="5" key="1">
    <citation type="journal article" date="2020" name="Stud. Mycol.">
        <title>101 Dothideomycetes genomes: a test case for predicting lifestyles and emergence of pathogens.</title>
        <authorList>
            <person name="Haridas S."/>
            <person name="Albert R."/>
            <person name="Binder M."/>
            <person name="Bloem J."/>
            <person name="Labutti K."/>
            <person name="Salamov A."/>
            <person name="Andreopoulos B."/>
            <person name="Baker S."/>
            <person name="Barry K."/>
            <person name="Bills G."/>
            <person name="Bluhm B."/>
            <person name="Cannon C."/>
            <person name="Castanera R."/>
            <person name="Culley D."/>
            <person name="Daum C."/>
            <person name="Ezra D."/>
            <person name="Gonzalez J."/>
            <person name="Henrissat B."/>
            <person name="Kuo A."/>
            <person name="Liang C."/>
            <person name="Lipzen A."/>
            <person name="Lutzoni F."/>
            <person name="Magnuson J."/>
            <person name="Mondo S."/>
            <person name="Nolan M."/>
            <person name="Ohm R."/>
            <person name="Pangilinan J."/>
            <person name="Park H.-J."/>
            <person name="Ramirez L."/>
            <person name="Alfaro M."/>
            <person name="Sun H."/>
            <person name="Tritt A."/>
            <person name="Yoshinaga Y."/>
            <person name="Zwiers L.-H."/>
            <person name="Turgeon B."/>
            <person name="Goodwin S."/>
            <person name="Spatafora J."/>
            <person name="Crous P."/>
            <person name="Grigoriev I."/>
        </authorList>
    </citation>
    <scope>NUCLEOTIDE SEQUENCE</scope>
    <source>
        <strain evidence="5">CBS 116435</strain>
    </source>
</reference>
<dbReference type="GO" id="GO:0005576">
    <property type="term" value="C:extracellular region"/>
    <property type="evidence" value="ECO:0007669"/>
    <property type="project" value="UniProtKB-ARBA"/>
</dbReference>
<feature type="domain" description="Putative 5'-nucleotidase C-terminal" evidence="4">
    <location>
        <begin position="368"/>
        <end position="586"/>
    </location>
</feature>
<feature type="signal peptide" evidence="2">
    <location>
        <begin position="1"/>
        <end position="20"/>
    </location>
</feature>
<dbReference type="InterPro" id="IPR053828">
    <property type="entry name" value="Nucleosidase_C"/>
</dbReference>
<name>A0A9P4UTA1_9PEZI</name>
<dbReference type="GO" id="GO:0016787">
    <property type="term" value="F:hydrolase activity"/>
    <property type="evidence" value="ECO:0007669"/>
    <property type="project" value="InterPro"/>
</dbReference>
<evidence type="ECO:0000313" key="5">
    <source>
        <dbReference type="EMBL" id="KAF2724516.1"/>
    </source>
</evidence>
<evidence type="ECO:0000256" key="1">
    <source>
        <dbReference type="SAM" id="MobiDB-lite"/>
    </source>
</evidence>
<dbReference type="Proteomes" id="UP000799441">
    <property type="component" value="Unassembled WGS sequence"/>
</dbReference>
<dbReference type="PANTHER" id="PTHR11575">
    <property type="entry name" value="5'-NUCLEOTIDASE-RELATED"/>
    <property type="match status" value="1"/>
</dbReference>
<dbReference type="InterPro" id="IPR004843">
    <property type="entry name" value="Calcineurin-like_PHP"/>
</dbReference>
<protein>
    <recommendedName>
        <fullName evidence="7">Calcineurin-like phosphoesterase domain-containing protein</fullName>
    </recommendedName>
</protein>
<organism evidence="5 6">
    <name type="scientific">Polychaeton citri CBS 116435</name>
    <dbReference type="NCBI Taxonomy" id="1314669"/>
    <lineage>
        <taxon>Eukaryota</taxon>
        <taxon>Fungi</taxon>
        <taxon>Dikarya</taxon>
        <taxon>Ascomycota</taxon>
        <taxon>Pezizomycotina</taxon>
        <taxon>Dothideomycetes</taxon>
        <taxon>Dothideomycetidae</taxon>
        <taxon>Capnodiales</taxon>
        <taxon>Capnodiaceae</taxon>
        <taxon>Polychaeton</taxon>
    </lineage>
</organism>
<dbReference type="Pfam" id="PF00149">
    <property type="entry name" value="Metallophos"/>
    <property type="match status" value="1"/>
</dbReference>
<dbReference type="CDD" id="cd07407">
    <property type="entry name" value="MPP_YHR202W_N"/>
    <property type="match status" value="1"/>
</dbReference>
<dbReference type="SUPFAM" id="SSF55816">
    <property type="entry name" value="5'-nucleotidase (syn. UDP-sugar hydrolase), C-terminal domain"/>
    <property type="match status" value="1"/>
</dbReference>
<dbReference type="InterPro" id="IPR041823">
    <property type="entry name" value="YHR202W_N"/>
</dbReference>
<dbReference type="InterPro" id="IPR006179">
    <property type="entry name" value="5_nucleotidase/apyrase"/>
</dbReference>
<gene>
    <name evidence="5" type="ORF">K431DRAFT_310072</name>
</gene>
<evidence type="ECO:0008006" key="7">
    <source>
        <dbReference type="Google" id="ProtNLM"/>
    </source>
</evidence>
<dbReference type="GO" id="GO:0005829">
    <property type="term" value="C:cytosol"/>
    <property type="evidence" value="ECO:0007669"/>
    <property type="project" value="TreeGrafter"/>
</dbReference>
<proteinExistence type="predicted"/>
<dbReference type="AlphaFoldDB" id="A0A9P4UTA1"/>
<dbReference type="FunFam" id="3.60.21.10:FF:000043">
    <property type="entry name" value="Ser/Thr protein phosphatase family"/>
    <property type="match status" value="1"/>
</dbReference>
<dbReference type="Gene3D" id="3.60.21.10">
    <property type="match status" value="1"/>
</dbReference>